<organism evidence="1 2">
    <name type="scientific">Pseudoalteromonas rubra</name>
    <dbReference type="NCBI Taxonomy" id="43658"/>
    <lineage>
        <taxon>Bacteria</taxon>
        <taxon>Pseudomonadati</taxon>
        <taxon>Pseudomonadota</taxon>
        <taxon>Gammaproteobacteria</taxon>
        <taxon>Alteromonadales</taxon>
        <taxon>Pseudoalteromonadaceae</taxon>
        <taxon>Pseudoalteromonas</taxon>
    </lineage>
</organism>
<evidence type="ECO:0000313" key="1">
    <source>
        <dbReference type="EMBL" id="KJZ07583.1"/>
    </source>
</evidence>
<dbReference type="RefSeq" id="WP_046005783.1">
    <property type="nucleotide sequence ID" value="NZ_JXYA01000034.1"/>
</dbReference>
<dbReference type="OrthoDB" id="8807675at2"/>
<accession>A0A0F4QIQ4</accession>
<reference evidence="1 2" key="1">
    <citation type="journal article" date="2015" name="BMC Genomics">
        <title>Genome mining reveals unlocked bioactive potential of marine Gram-negative bacteria.</title>
        <authorList>
            <person name="Machado H."/>
            <person name="Sonnenschein E.C."/>
            <person name="Melchiorsen J."/>
            <person name="Gram L."/>
        </authorList>
    </citation>
    <scope>NUCLEOTIDE SEQUENCE [LARGE SCALE GENOMIC DNA]</scope>
    <source>
        <strain evidence="1 2">S2471</strain>
    </source>
</reference>
<comment type="caution">
    <text evidence="1">The sequence shown here is derived from an EMBL/GenBank/DDBJ whole genome shotgun (WGS) entry which is preliminary data.</text>
</comment>
<protein>
    <submittedName>
        <fullName evidence="1">Uncharacterized protein</fullName>
    </submittedName>
</protein>
<dbReference type="AlphaFoldDB" id="A0A0F4QIQ4"/>
<dbReference type="PATRIC" id="fig|43658.5.peg.3152"/>
<evidence type="ECO:0000313" key="2">
    <source>
        <dbReference type="Proteomes" id="UP000033452"/>
    </source>
</evidence>
<name>A0A0F4QIQ4_9GAMM</name>
<dbReference type="EMBL" id="JXYA01000034">
    <property type="protein sequence ID" value="KJZ07583.1"/>
    <property type="molecule type" value="Genomic_DNA"/>
</dbReference>
<dbReference type="Proteomes" id="UP000033452">
    <property type="component" value="Unassembled WGS sequence"/>
</dbReference>
<sequence length="248" mass="26079">MSGLLVAGNFFIDRLNAQGQSLGIFGPINMTKLTVKTDADTVTRPSKKKESYGQALDDVKIAKPAEVACEFDDQPAELLALALMGKVKALNEGSGTVTDEAKTLPANQGWLELGHKNLATDGLVVKQGSTPLTLGTDFEINYALGMIRSVEGGAVAAGGSITVTYQHNARSGKTIEGGMESQVRARIFGEGTNLANGKAIELEIFDASMMPDKEIDFAASEFVSGGLSGTAKLPQGKTSPFTYTELDA</sequence>
<keyword evidence="2" id="KW-1185">Reference proteome</keyword>
<proteinExistence type="predicted"/>
<gene>
    <name evidence="1" type="ORF">TW77_14900</name>
</gene>